<dbReference type="PROSITE" id="PS00375">
    <property type="entry name" value="UDPGT"/>
    <property type="match status" value="1"/>
</dbReference>
<dbReference type="FunFam" id="3.40.50.2000:FF:000047">
    <property type="entry name" value="Glycosyltransferase"/>
    <property type="match status" value="1"/>
</dbReference>
<comment type="catalytic activity">
    <reaction evidence="5">
        <text>an anthocyanidin + UDP-alpha-D-glucose + H(+) = an anthocyanidin 3-O-beta-D-glucoside + UDP</text>
        <dbReference type="Rhea" id="RHEA:20093"/>
        <dbReference type="ChEBI" id="CHEBI:15378"/>
        <dbReference type="ChEBI" id="CHEBI:16307"/>
        <dbReference type="ChEBI" id="CHEBI:58223"/>
        <dbReference type="ChEBI" id="CHEBI:58885"/>
        <dbReference type="ChEBI" id="CHEBI:143576"/>
        <dbReference type="EC" id="2.4.1.115"/>
    </reaction>
</comment>
<evidence type="ECO:0000256" key="2">
    <source>
        <dbReference type="ARBA" id="ARBA00009995"/>
    </source>
</evidence>
<dbReference type="FunFam" id="3.40.50.2000:FF:000071">
    <property type="entry name" value="Glycosyltransferase"/>
    <property type="match status" value="1"/>
</dbReference>
<dbReference type="InterPro" id="IPR002213">
    <property type="entry name" value="UDP_glucos_trans"/>
</dbReference>
<comment type="similarity">
    <text evidence="2 6">Belongs to the UDP-glycosyltransferase family.</text>
</comment>
<dbReference type="PANTHER" id="PTHR48047:SF45">
    <property type="entry name" value="SCOPOLETIN GLUCOSYLTRANSFERASE-LIKE"/>
    <property type="match status" value="1"/>
</dbReference>
<comment type="pathway">
    <text evidence="1">Pigment biosynthesis; anthocyanin biosynthesis.</text>
</comment>
<keyword evidence="9" id="KW-1185">Reference proteome</keyword>
<accession>A0A9Q0J7Z9</accession>
<organism evidence="8 9">
    <name type="scientific">Turnera subulata</name>
    <dbReference type="NCBI Taxonomy" id="218843"/>
    <lineage>
        <taxon>Eukaryota</taxon>
        <taxon>Viridiplantae</taxon>
        <taxon>Streptophyta</taxon>
        <taxon>Embryophyta</taxon>
        <taxon>Tracheophyta</taxon>
        <taxon>Spermatophyta</taxon>
        <taxon>Magnoliopsida</taxon>
        <taxon>eudicotyledons</taxon>
        <taxon>Gunneridae</taxon>
        <taxon>Pentapetalae</taxon>
        <taxon>rosids</taxon>
        <taxon>fabids</taxon>
        <taxon>Malpighiales</taxon>
        <taxon>Passifloraceae</taxon>
        <taxon>Turnera</taxon>
    </lineage>
</organism>
<dbReference type="InterPro" id="IPR035595">
    <property type="entry name" value="UDP_glycos_trans_CS"/>
</dbReference>
<dbReference type="Proteomes" id="UP001141552">
    <property type="component" value="Unassembled WGS sequence"/>
</dbReference>
<dbReference type="GO" id="GO:0047213">
    <property type="term" value="F:anthocyanidin 3-O-glucosyltransferase activity"/>
    <property type="evidence" value="ECO:0007669"/>
    <property type="project" value="UniProtKB-EC"/>
</dbReference>
<reference evidence="8" key="2">
    <citation type="journal article" date="2023" name="Plants (Basel)">
        <title>Annotation of the Turnera subulata (Passifloraceae) Draft Genome Reveals the S-Locus Evolved after the Divergence of Turneroideae from Passifloroideae in a Stepwise Manner.</title>
        <authorList>
            <person name="Henning P.M."/>
            <person name="Roalson E.H."/>
            <person name="Mir W."/>
            <person name="McCubbin A.G."/>
            <person name="Shore J.S."/>
        </authorList>
    </citation>
    <scope>NUCLEOTIDE SEQUENCE</scope>
    <source>
        <strain evidence="8">F60SS</strain>
    </source>
</reference>
<dbReference type="Pfam" id="PF00201">
    <property type="entry name" value="UDPGT"/>
    <property type="match status" value="1"/>
</dbReference>
<gene>
    <name evidence="8" type="ORF">Tsubulata_036326</name>
</gene>
<evidence type="ECO:0000256" key="4">
    <source>
        <dbReference type="ARBA" id="ARBA00022679"/>
    </source>
</evidence>
<evidence type="ECO:0000256" key="6">
    <source>
        <dbReference type="RuleBase" id="RU003718"/>
    </source>
</evidence>
<evidence type="ECO:0000256" key="7">
    <source>
        <dbReference type="RuleBase" id="RU362057"/>
    </source>
</evidence>
<keyword evidence="4 6" id="KW-0808">Transferase</keyword>
<proteinExistence type="inferred from homology"/>
<dbReference type="OrthoDB" id="5835829at2759"/>
<dbReference type="SUPFAM" id="SSF53756">
    <property type="entry name" value="UDP-Glycosyltransferase/glycogen phosphorylase"/>
    <property type="match status" value="1"/>
</dbReference>
<dbReference type="EC" id="2.4.1.-" evidence="7"/>
<reference evidence="8" key="1">
    <citation type="submission" date="2022-02" db="EMBL/GenBank/DDBJ databases">
        <authorList>
            <person name="Henning P.M."/>
            <person name="McCubbin A.G."/>
            <person name="Shore J.S."/>
        </authorList>
    </citation>
    <scope>NUCLEOTIDE SEQUENCE</scope>
    <source>
        <strain evidence="8">F60SS</strain>
        <tissue evidence="8">Leaves</tissue>
    </source>
</reference>
<dbReference type="AlphaFoldDB" id="A0A9Q0J7Z9"/>
<comment type="caution">
    <text evidence="8">The sequence shown here is derived from an EMBL/GenBank/DDBJ whole genome shotgun (WGS) entry which is preliminary data.</text>
</comment>
<evidence type="ECO:0000256" key="5">
    <source>
        <dbReference type="ARBA" id="ARBA00047606"/>
    </source>
</evidence>
<keyword evidence="3 6" id="KW-0328">Glycosyltransferase</keyword>
<evidence type="ECO:0000256" key="1">
    <source>
        <dbReference type="ARBA" id="ARBA00004935"/>
    </source>
</evidence>
<dbReference type="EMBL" id="JAKUCV010005474">
    <property type="protein sequence ID" value="KAJ4831000.1"/>
    <property type="molecule type" value="Genomic_DNA"/>
</dbReference>
<evidence type="ECO:0000313" key="8">
    <source>
        <dbReference type="EMBL" id="KAJ4831000.1"/>
    </source>
</evidence>
<name>A0A9Q0J7Z9_9ROSI</name>
<sequence length="480" mass="53435">MKAESNNLHILFFPHLAHGHTIPALDMVKLFAFRGLKTTIITTPVNASYISKTIQRTKSFGLEIDVRTIRFPAVEVGLPEGYEHAEFVRNDVEMLNKFLQGLALLQEPIEKILQELRPDCLVSDITYPWTTDAAAKFGIPSLIFHGSSFFTSCTGACIRQYLSGGHSFSSEPEHFVLPNLPGNIQFSSKNLSSPSDIETLITRLIKQSIQAQGESFGMIFNSFYELEREYVDYYRKTLGHRAWSIGPVSLCNKDMEDKAGRGKDASMDEHLCLRWLSSRKPNSVIYVSFGSVANFADSQIQEIAKGLDHSGQEFIWVVNNCGGSQKDGKDWLPEGFEERIEGRGLVIRGWAPQLLILEHAAIGGFVTHCGWNSTLEGITAGVPMVTWPLELDQFYNEKLVTQVLKIGVTIGETKHGAHIESEALEKAVSRIMEGEEAEEMRKKAKALGEMARKAVEEGGSSYSDLSSLIQELKLLRQGST</sequence>
<evidence type="ECO:0000313" key="9">
    <source>
        <dbReference type="Proteomes" id="UP001141552"/>
    </source>
</evidence>
<evidence type="ECO:0000256" key="3">
    <source>
        <dbReference type="ARBA" id="ARBA00022676"/>
    </source>
</evidence>
<dbReference type="CDD" id="cd03784">
    <property type="entry name" value="GT1_Gtf-like"/>
    <property type="match status" value="1"/>
</dbReference>
<protein>
    <recommendedName>
        <fullName evidence="7">Glycosyltransferase</fullName>
        <ecNumber evidence="7">2.4.1.-</ecNumber>
    </recommendedName>
</protein>
<dbReference type="Gene3D" id="3.40.50.2000">
    <property type="entry name" value="Glycogen Phosphorylase B"/>
    <property type="match status" value="2"/>
</dbReference>
<dbReference type="PANTHER" id="PTHR48047">
    <property type="entry name" value="GLYCOSYLTRANSFERASE"/>
    <property type="match status" value="1"/>
</dbReference>